<evidence type="ECO:0000313" key="8">
    <source>
        <dbReference type="EMBL" id="GAA3981784.1"/>
    </source>
</evidence>
<dbReference type="PANTHER" id="PTHR42784">
    <property type="entry name" value="PYRANOSE 2-OXIDASE"/>
    <property type="match status" value="1"/>
</dbReference>
<dbReference type="PANTHER" id="PTHR42784:SF1">
    <property type="entry name" value="PYRANOSE 2-OXIDASE"/>
    <property type="match status" value="1"/>
</dbReference>
<reference evidence="9" key="1">
    <citation type="journal article" date="2019" name="Int. J. Syst. Evol. Microbiol.">
        <title>The Global Catalogue of Microorganisms (GCM) 10K type strain sequencing project: providing services to taxonomists for standard genome sequencing and annotation.</title>
        <authorList>
            <consortium name="The Broad Institute Genomics Platform"/>
            <consortium name="The Broad Institute Genome Sequencing Center for Infectious Disease"/>
            <person name="Wu L."/>
            <person name="Ma J."/>
        </authorList>
    </citation>
    <scope>NUCLEOTIDE SEQUENCE [LARGE SCALE GENOMIC DNA]</scope>
    <source>
        <strain evidence="9">JCM 17561</strain>
    </source>
</reference>
<dbReference type="SUPFAM" id="SSF51905">
    <property type="entry name" value="FAD/NAD(P)-binding domain"/>
    <property type="match status" value="1"/>
</dbReference>
<dbReference type="RefSeq" id="WP_344867666.1">
    <property type="nucleotide sequence ID" value="NZ_BAABBP010000001.1"/>
</dbReference>
<dbReference type="InterPro" id="IPR036188">
    <property type="entry name" value="FAD/NAD-bd_sf"/>
</dbReference>
<feature type="domain" description="Glucose-methanol-choline oxidoreductase C-terminal" evidence="7">
    <location>
        <begin position="343"/>
        <end position="466"/>
    </location>
</feature>
<dbReference type="Pfam" id="PF05199">
    <property type="entry name" value="GMC_oxred_C"/>
    <property type="match status" value="1"/>
</dbReference>
<dbReference type="InterPro" id="IPR007867">
    <property type="entry name" value="GMC_OxRtase_C"/>
</dbReference>
<comment type="similarity">
    <text evidence="2">Belongs to the GMC oxidoreductase family.</text>
</comment>
<evidence type="ECO:0000256" key="4">
    <source>
        <dbReference type="ARBA" id="ARBA00022827"/>
    </source>
</evidence>
<keyword evidence="4" id="KW-0274">FAD</keyword>
<proteinExistence type="inferred from homology"/>
<evidence type="ECO:0000259" key="6">
    <source>
        <dbReference type="Pfam" id="PF01266"/>
    </source>
</evidence>
<dbReference type="Gene3D" id="3.50.50.60">
    <property type="entry name" value="FAD/NAD(P)-binding domain"/>
    <property type="match status" value="2"/>
</dbReference>
<evidence type="ECO:0000313" key="9">
    <source>
        <dbReference type="Proteomes" id="UP001501627"/>
    </source>
</evidence>
<protein>
    <submittedName>
        <fullName evidence="8">GMC family oxidoreductase</fullName>
    </submittedName>
</protein>
<evidence type="ECO:0000256" key="1">
    <source>
        <dbReference type="ARBA" id="ARBA00001974"/>
    </source>
</evidence>
<accession>A0ABP7QIN0</accession>
<dbReference type="InterPro" id="IPR006076">
    <property type="entry name" value="FAD-dep_OxRdtase"/>
</dbReference>
<comment type="caution">
    <text evidence="8">The sequence shown here is derived from an EMBL/GenBank/DDBJ whole genome shotgun (WGS) entry which is preliminary data.</text>
</comment>
<evidence type="ECO:0000256" key="3">
    <source>
        <dbReference type="ARBA" id="ARBA00022630"/>
    </source>
</evidence>
<dbReference type="Proteomes" id="UP001501627">
    <property type="component" value="Unassembled WGS sequence"/>
</dbReference>
<dbReference type="Pfam" id="PF01266">
    <property type="entry name" value="DAO"/>
    <property type="match status" value="1"/>
</dbReference>
<feature type="domain" description="FAD dependent oxidoreductase" evidence="6">
    <location>
        <begin position="15"/>
        <end position="215"/>
    </location>
</feature>
<gene>
    <name evidence="8" type="ORF">GCM10022279_01730</name>
</gene>
<comment type="cofactor">
    <cofactor evidence="1">
        <name>FAD</name>
        <dbReference type="ChEBI" id="CHEBI:57692"/>
    </cofactor>
</comment>
<organism evidence="8 9">
    <name type="scientific">Comamonas faecalis</name>
    <dbReference type="NCBI Taxonomy" id="1387849"/>
    <lineage>
        <taxon>Bacteria</taxon>
        <taxon>Pseudomonadati</taxon>
        <taxon>Pseudomonadota</taxon>
        <taxon>Betaproteobacteria</taxon>
        <taxon>Burkholderiales</taxon>
        <taxon>Comamonadaceae</taxon>
        <taxon>Comamonas</taxon>
    </lineage>
</organism>
<evidence type="ECO:0000256" key="5">
    <source>
        <dbReference type="ARBA" id="ARBA00023002"/>
    </source>
</evidence>
<evidence type="ECO:0000256" key="2">
    <source>
        <dbReference type="ARBA" id="ARBA00010790"/>
    </source>
</evidence>
<sequence>MISDFSQTTDLPAFDVCVVGAGPAGITVALKLAEAGLKIGLLEAGGLEYEQQSQDVYKIESVGRDLYAATTRLRYFGGTSNHWSGRCRPFVREDFEHVAVGSLPGWPISFDDFNAYLPEAMRILDLPAQGFATRSIPVENGYFEAEKDALSPPTRFAEKYKKQLEESKNIQLFLHCNLINVEYDGRGAITGLDVAGYDKKTSRVKAKYYVLALGGIENSRMLLNSPSLMGLEHLKKMAGVGFMEHLNVEMGQFFLKETSDDQENLGGFTSPKFVSDAGVGRGNVTFGIVRQIRSYGRTAKIKTFLKGLTCDLALADKIDFITKINCPGEGFITTLLEQFPERNVNRIELSNEVDSFGLRRVKLNWQLSERDVKTIKVIAMEAAKAFADSGLGFVKLHDYILRDDVFMPVSPHAHHMGGTRMAASSADGVVDGNCKVFGVDNLFMAGSSVFATGGGGNPTMPLIQLALRLAHHLERTVKA</sequence>
<keyword evidence="9" id="KW-1185">Reference proteome</keyword>
<keyword evidence="5" id="KW-0560">Oxidoreductase</keyword>
<evidence type="ECO:0000259" key="7">
    <source>
        <dbReference type="Pfam" id="PF05199"/>
    </source>
</evidence>
<name>A0ABP7QIN0_9BURK</name>
<dbReference type="EMBL" id="BAABBP010000001">
    <property type="protein sequence ID" value="GAA3981784.1"/>
    <property type="molecule type" value="Genomic_DNA"/>
</dbReference>
<keyword evidence="3" id="KW-0285">Flavoprotein</keyword>
<dbReference type="InterPro" id="IPR051473">
    <property type="entry name" value="P2Ox-like"/>
</dbReference>